<dbReference type="InterPro" id="IPR028994">
    <property type="entry name" value="Integrin_alpha_N"/>
</dbReference>
<dbReference type="InterPro" id="IPR013517">
    <property type="entry name" value="FG-GAP"/>
</dbReference>
<dbReference type="PANTHER" id="PTHR36220:SF1">
    <property type="entry name" value="GAMMA TUBULIN COMPLEX COMPONENT C-TERMINAL DOMAIN-CONTAINING PROTEIN"/>
    <property type="match status" value="1"/>
</dbReference>
<dbReference type="SMART" id="SM00191">
    <property type="entry name" value="Int_alpha"/>
    <property type="match status" value="4"/>
</dbReference>
<gene>
    <name evidence="5" type="ORF">KEG57_06780</name>
</gene>
<keyword evidence="6" id="KW-1185">Reference proteome</keyword>
<name>A0A9X3X090_9BACT</name>
<sequence length="522" mass="52341">MRTICSVLCRGLIPLLWLVAGCGADGSERTGVAVHALEWNQGDKVMAPEGTNEAEFGVSVAIDGDTAIVGAPSDDGIAEHAGAAQIFVRKDGVWVPEQKLVASDAEATDAFGYSVAISGDIAIVGAPNGDDQAENAGAAYVFVREGGAWKEQQKLVSPNPEMIGSFGTSVAIVGTIALVGASREDGVGFDSGAAYIFVRDASGDMWGLQKTLLPADGTPSHFGASVALSANAAVVGAPRDNAGMPVPVGAAYVFDRAEGAWPLEQILAADDAGEQDYFGISVAISGDTTLVGAAGDDDVAEDGGAAYVFSRVDKLWSAPQKLVPSAVEKFGRFGMATSISGDVALVGTYLAGPNVTGAGSAYVFVREDGVFAHDHRLLASDGVDGDFFGIAVAVSVDTVLIGAPGDDNDKGENAGSVYTFGALVASGTSGAGGMGGAGVGGFDGVGGAGGTGAGPNQGTIGDDGMVMTGGCACTAAGGSEEKDGVMAAMMALGMALVVGRRRSGFNARDRRGSFSDRAARRG</sequence>
<keyword evidence="3" id="KW-0325">Glycoprotein</keyword>
<dbReference type="Proteomes" id="UP001151081">
    <property type="component" value="Unassembled WGS sequence"/>
</dbReference>
<feature type="chain" id="PRO_5040937758" evidence="4">
    <location>
        <begin position="21"/>
        <end position="522"/>
    </location>
</feature>
<reference evidence="5 6" key="1">
    <citation type="submission" date="2021-04" db="EMBL/GenBank/DDBJ databases">
        <title>Genome analysis of Polyangium sp.</title>
        <authorList>
            <person name="Li Y."/>
            <person name="Wang J."/>
        </authorList>
    </citation>
    <scope>NUCLEOTIDE SEQUENCE [LARGE SCALE GENOMIC DNA]</scope>
    <source>
        <strain evidence="5 6">SDU14</strain>
    </source>
</reference>
<organism evidence="5 6">
    <name type="scientific">Polyangium jinanense</name>
    <dbReference type="NCBI Taxonomy" id="2829994"/>
    <lineage>
        <taxon>Bacteria</taxon>
        <taxon>Pseudomonadati</taxon>
        <taxon>Myxococcota</taxon>
        <taxon>Polyangia</taxon>
        <taxon>Polyangiales</taxon>
        <taxon>Polyangiaceae</taxon>
        <taxon>Polyangium</taxon>
    </lineage>
</organism>
<dbReference type="PANTHER" id="PTHR36220">
    <property type="entry name" value="UNNAMED PRODUCT"/>
    <property type="match status" value="1"/>
</dbReference>
<evidence type="ECO:0000313" key="5">
    <source>
        <dbReference type="EMBL" id="MDC3980190.1"/>
    </source>
</evidence>
<keyword evidence="1 4" id="KW-0732">Signal</keyword>
<evidence type="ECO:0000256" key="1">
    <source>
        <dbReference type="ARBA" id="ARBA00022729"/>
    </source>
</evidence>
<evidence type="ECO:0000256" key="2">
    <source>
        <dbReference type="ARBA" id="ARBA00022737"/>
    </source>
</evidence>
<dbReference type="SUPFAM" id="SSF69318">
    <property type="entry name" value="Integrin alpha N-terminal domain"/>
    <property type="match status" value="2"/>
</dbReference>
<dbReference type="InterPro" id="IPR013519">
    <property type="entry name" value="Int_alpha_beta-p"/>
</dbReference>
<evidence type="ECO:0000313" key="6">
    <source>
        <dbReference type="Proteomes" id="UP001151081"/>
    </source>
</evidence>
<feature type="signal peptide" evidence="4">
    <location>
        <begin position="1"/>
        <end position="20"/>
    </location>
</feature>
<accession>A0A9X3X090</accession>
<comment type="caution">
    <text evidence="5">The sequence shown here is derived from an EMBL/GenBank/DDBJ whole genome shotgun (WGS) entry which is preliminary data.</text>
</comment>
<dbReference type="PROSITE" id="PS51257">
    <property type="entry name" value="PROKAR_LIPOPROTEIN"/>
    <property type="match status" value="1"/>
</dbReference>
<dbReference type="AlphaFoldDB" id="A0A9X3X090"/>
<dbReference type="EMBL" id="JAGTJJ010000002">
    <property type="protein sequence ID" value="MDC3980190.1"/>
    <property type="molecule type" value="Genomic_DNA"/>
</dbReference>
<dbReference type="Pfam" id="PF14312">
    <property type="entry name" value="FG-GAP_2"/>
    <property type="match status" value="7"/>
</dbReference>
<dbReference type="Gene3D" id="2.130.10.130">
    <property type="entry name" value="Integrin alpha, N-terminal"/>
    <property type="match status" value="3"/>
</dbReference>
<dbReference type="NCBIfam" id="TIGR03901">
    <property type="entry name" value="MYXO-CTERM"/>
    <property type="match status" value="1"/>
</dbReference>
<evidence type="ECO:0000256" key="3">
    <source>
        <dbReference type="ARBA" id="ARBA00023180"/>
    </source>
</evidence>
<keyword evidence="2" id="KW-0677">Repeat</keyword>
<proteinExistence type="predicted"/>
<protein>
    <submittedName>
        <fullName evidence="5">FG-GAP repeat protein</fullName>
    </submittedName>
</protein>
<evidence type="ECO:0000256" key="4">
    <source>
        <dbReference type="SAM" id="SignalP"/>
    </source>
</evidence>
<dbReference type="InterPro" id="IPR024038">
    <property type="entry name" value="MYXO-CTERM"/>
</dbReference>
<dbReference type="RefSeq" id="WP_272458291.1">
    <property type="nucleotide sequence ID" value="NZ_JAGTJJ010000002.1"/>
</dbReference>